<dbReference type="PROSITE" id="PS00584">
    <property type="entry name" value="PFKB_KINASES_2"/>
    <property type="match status" value="1"/>
</dbReference>
<comment type="activity regulation">
    <text evidence="12">Activated by a monovalent cation that binds near, but not in, the active site. The most likely occupant of the site in vivo is potassium. Ion binding induces a conformational change that may alter substrate affinity.</text>
</comment>
<dbReference type="Pfam" id="PF00294">
    <property type="entry name" value="PfkB"/>
    <property type="match status" value="1"/>
</dbReference>
<feature type="binding site" evidence="12">
    <location>
        <begin position="248"/>
        <end position="249"/>
    </location>
    <ligand>
        <name>ATP</name>
        <dbReference type="ChEBI" id="CHEBI:30616"/>
    </ligand>
</feature>
<reference evidence="14" key="1">
    <citation type="journal article" date="2021" name="PeerJ">
        <title>Extensive microbial diversity within the chicken gut microbiome revealed by metagenomics and culture.</title>
        <authorList>
            <person name="Gilroy R."/>
            <person name="Ravi A."/>
            <person name="Getino M."/>
            <person name="Pursley I."/>
            <person name="Horton D.L."/>
            <person name="Alikhan N.F."/>
            <person name="Baker D."/>
            <person name="Gharbi K."/>
            <person name="Hall N."/>
            <person name="Watson M."/>
            <person name="Adriaenssens E.M."/>
            <person name="Foster-Nyarko E."/>
            <person name="Jarju S."/>
            <person name="Secka A."/>
            <person name="Antonio M."/>
            <person name="Oren A."/>
            <person name="Chaudhuri R.R."/>
            <person name="La Ragione R."/>
            <person name="Hildebrand F."/>
            <person name="Pallen M.J."/>
        </authorList>
    </citation>
    <scope>NUCLEOTIDE SEQUENCE</scope>
    <source>
        <strain evidence="14">CHK33-5263</strain>
    </source>
</reference>
<keyword evidence="4 12" id="KW-0808">Transferase</keyword>
<evidence type="ECO:0000256" key="4">
    <source>
        <dbReference type="ARBA" id="ARBA00022679"/>
    </source>
</evidence>
<dbReference type="GO" id="GO:0019303">
    <property type="term" value="P:D-ribose catabolic process"/>
    <property type="evidence" value="ECO:0007669"/>
    <property type="project" value="UniProtKB-UniRule"/>
</dbReference>
<dbReference type="EMBL" id="DXBS01000051">
    <property type="protein sequence ID" value="HIZ24313.1"/>
    <property type="molecule type" value="Genomic_DNA"/>
</dbReference>
<keyword evidence="6 12" id="KW-0547">Nucleotide-binding</keyword>
<feature type="binding site" evidence="12">
    <location>
        <begin position="10"/>
        <end position="12"/>
    </location>
    <ligand>
        <name>substrate</name>
    </ligand>
</feature>
<evidence type="ECO:0000256" key="12">
    <source>
        <dbReference type="HAMAP-Rule" id="MF_01987"/>
    </source>
</evidence>
<dbReference type="PANTHER" id="PTHR10584:SF166">
    <property type="entry name" value="RIBOKINASE"/>
    <property type="match status" value="1"/>
</dbReference>
<evidence type="ECO:0000256" key="3">
    <source>
        <dbReference type="ARBA" id="ARBA00016943"/>
    </source>
</evidence>
<dbReference type="CDD" id="cd01174">
    <property type="entry name" value="ribokinase"/>
    <property type="match status" value="1"/>
</dbReference>
<dbReference type="SUPFAM" id="SSF53613">
    <property type="entry name" value="Ribokinase-like"/>
    <property type="match status" value="1"/>
</dbReference>
<dbReference type="NCBIfam" id="TIGR02152">
    <property type="entry name" value="D_ribokin_bact"/>
    <property type="match status" value="1"/>
</dbReference>
<evidence type="ECO:0000256" key="9">
    <source>
        <dbReference type="ARBA" id="ARBA00022842"/>
    </source>
</evidence>
<evidence type="ECO:0000313" key="15">
    <source>
        <dbReference type="Proteomes" id="UP000824044"/>
    </source>
</evidence>
<comment type="function">
    <text evidence="12">Catalyzes the phosphorylation of ribose at O-5 in a reaction requiring ATP and magnesium. The resulting D-ribose-5-phosphate can then be used either for sythesis of nucleotides, histidine, and tryptophan, or as a component of the pentose phosphate pathway.</text>
</comment>
<protein>
    <recommendedName>
        <fullName evidence="3 12">Ribokinase</fullName>
        <shortName evidence="12">RK</shortName>
        <ecNumber evidence="2 12">2.7.1.15</ecNumber>
    </recommendedName>
</protein>
<evidence type="ECO:0000256" key="1">
    <source>
        <dbReference type="ARBA" id="ARBA00005380"/>
    </source>
</evidence>
<dbReference type="GO" id="GO:0005524">
    <property type="term" value="F:ATP binding"/>
    <property type="evidence" value="ECO:0007669"/>
    <property type="project" value="UniProtKB-UniRule"/>
</dbReference>
<comment type="cofactor">
    <cofactor evidence="12">
        <name>Mg(2+)</name>
        <dbReference type="ChEBI" id="CHEBI:18420"/>
    </cofactor>
    <text evidence="12">Requires a divalent cation, most likely magnesium in vivo, as an electrophilic catalyst to aid phosphoryl group transfer. It is the chelate of the metal and the nucleotide that is the actual substrate.</text>
</comment>
<feature type="active site" description="Proton acceptor" evidence="12">
    <location>
        <position position="249"/>
    </location>
</feature>
<evidence type="ECO:0000256" key="7">
    <source>
        <dbReference type="ARBA" id="ARBA00022777"/>
    </source>
</evidence>
<feature type="binding site" evidence="12">
    <location>
        <position position="245"/>
    </location>
    <ligand>
        <name>K(+)</name>
        <dbReference type="ChEBI" id="CHEBI:29103"/>
    </ligand>
</feature>
<evidence type="ECO:0000313" key="14">
    <source>
        <dbReference type="EMBL" id="HIZ24313.1"/>
    </source>
</evidence>
<feature type="binding site" evidence="12">
    <location>
        <position position="137"/>
    </location>
    <ligand>
        <name>substrate</name>
    </ligand>
</feature>
<gene>
    <name evidence="12 14" type="primary">rbsK</name>
    <name evidence="14" type="ORF">H9812_02410</name>
</gene>
<dbReference type="GO" id="GO:0004747">
    <property type="term" value="F:ribokinase activity"/>
    <property type="evidence" value="ECO:0007669"/>
    <property type="project" value="UniProtKB-UniRule"/>
</dbReference>
<sequence length="306" mass="32003">MRIYIIGSLNMDLVIRAPRVPEAGETLSGEGFMTNPGGKGANQAVAVAKAGGEAYMVGCVGREFGKELSDALTQYGVHADYVRAEENVSSGIAVIVVADGDNRIILDTGSNARADEALVDRALATAQAGDYLLLQLEIPLSTVGYALKRAKERGMITVLNPAPAAKLGKAALACCDWFTPNQTEAQFYTGIFPSDEVSIRACAEKLSGMGVRNVLVTLGSEGSACVSGGTFYRTNAVPAKALDTTAAGDTYVGAFVTRLSEGADIETAMRFASTSSAITVTRRGAQCAIPVRSETQAYAKEKGIKV</sequence>
<dbReference type="PRINTS" id="PR00990">
    <property type="entry name" value="RIBOKINASE"/>
</dbReference>
<comment type="similarity">
    <text evidence="12">Belongs to the carbohydrate kinase PfkB family. Ribokinase subfamily.</text>
</comment>
<comment type="caution">
    <text evidence="12">Lacks conserved residue(s) required for the propagation of feature annotation.</text>
</comment>
<comment type="subcellular location">
    <subcellularLocation>
        <location evidence="12">Cytoplasm</location>
    </subcellularLocation>
</comment>
<comment type="similarity">
    <text evidence="1">Belongs to the carbohydrate kinase pfkB family.</text>
</comment>
<organism evidence="14 15">
    <name type="scientific">Candidatus Gallimonas intestinigallinarum</name>
    <dbReference type="NCBI Taxonomy" id="2838604"/>
    <lineage>
        <taxon>Bacteria</taxon>
        <taxon>Bacillati</taxon>
        <taxon>Bacillota</taxon>
        <taxon>Clostridia</taxon>
        <taxon>Candidatus Gallimonas</taxon>
    </lineage>
</organism>
<dbReference type="AlphaFoldDB" id="A0A9D2IUU7"/>
<dbReference type="GO" id="GO:0005737">
    <property type="term" value="C:cytoplasm"/>
    <property type="evidence" value="ECO:0007669"/>
    <property type="project" value="UniProtKB-SubCell"/>
</dbReference>
<evidence type="ECO:0000256" key="5">
    <source>
        <dbReference type="ARBA" id="ARBA00022723"/>
    </source>
</evidence>
<dbReference type="InterPro" id="IPR002139">
    <property type="entry name" value="Ribo/fructo_kinase"/>
</dbReference>
<keyword evidence="10 12" id="KW-0630">Potassium</keyword>
<dbReference type="HAMAP" id="MF_01987">
    <property type="entry name" value="Ribokinase"/>
    <property type="match status" value="1"/>
</dbReference>
<evidence type="ECO:0000256" key="11">
    <source>
        <dbReference type="ARBA" id="ARBA00023277"/>
    </source>
</evidence>
<dbReference type="Gene3D" id="3.40.1190.20">
    <property type="match status" value="1"/>
</dbReference>
<keyword evidence="11 12" id="KW-0119">Carbohydrate metabolism</keyword>
<name>A0A9D2IUU7_9FIRM</name>
<dbReference type="InterPro" id="IPR011877">
    <property type="entry name" value="Ribokinase"/>
</dbReference>
<dbReference type="GO" id="GO:0046872">
    <property type="term" value="F:metal ion binding"/>
    <property type="evidence" value="ECO:0007669"/>
    <property type="project" value="UniProtKB-KW"/>
</dbReference>
<keyword evidence="9 12" id="KW-0460">Magnesium</keyword>
<dbReference type="PANTHER" id="PTHR10584">
    <property type="entry name" value="SUGAR KINASE"/>
    <property type="match status" value="1"/>
</dbReference>
<accession>A0A9D2IUU7</accession>
<keyword evidence="7 12" id="KW-0418">Kinase</keyword>
<feature type="binding site" evidence="12">
    <location>
        <begin position="217"/>
        <end position="222"/>
    </location>
    <ligand>
        <name>ATP</name>
        <dbReference type="ChEBI" id="CHEBI:30616"/>
    </ligand>
</feature>
<evidence type="ECO:0000256" key="6">
    <source>
        <dbReference type="ARBA" id="ARBA00022741"/>
    </source>
</evidence>
<evidence type="ECO:0000256" key="10">
    <source>
        <dbReference type="ARBA" id="ARBA00022958"/>
    </source>
</evidence>
<dbReference type="InterPro" id="IPR002173">
    <property type="entry name" value="Carboh/pur_kinase_PfkB_CS"/>
</dbReference>
<comment type="subunit">
    <text evidence="12">Homodimer.</text>
</comment>
<feature type="binding site" evidence="12">
    <location>
        <position position="181"/>
    </location>
    <ligand>
        <name>ATP</name>
        <dbReference type="ChEBI" id="CHEBI:30616"/>
    </ligand>
</feature>
<feature type="binding site" evidence="12">
    <location>
        <position position="249"/>
    </location>
    <ligand>
        <name>substrate</name>
    </ligand>
</feature>
<keyword evidence="8 12" id="KW-0067">ATP-binding</keyword>
<evidence type="ECO:0000256" key="8">
    <source>
        <dbReference type="ARBA" id="ARBA00022840"/>
    </source>
</evidence>
<comment type="catalytic activity">
    <reaction evidence="12">
        <text>D-ribose + ATP = D-ribose 5-phosphate + ADP + H(+)</text>
        <dbReference type="Rhea" id="RHEA:13697"/>
        <dbReference type="ChEBI" id="CHEBI:15378"/>
        <dbReference type="ChEBI" id="CHEBI:30616"/>
        <dbReference type="ChEBI" id="CHEBI:47013"/>
        <dbReference type="ChEBI" id="CHEBI:78346"/>
        <dbReference type="ChEBI" id="CHEBI:456216"/>
        <dbReference type="EC" id="2.7.1.15"/>
    </reaction>
</comment>
<dbReference type="Proteomes" id="UP000824044">
    <property type="component" value="Unassembled WGS sequence"/>
</dbReference>
<feature type="domain" description="Carbohydrate kinase PfkB" evidence="13">
    <location>
        <begin position="3"/>
        <end position="290"/>
    </location>
</feature>
<reference evidence="14" key="2">
    <citation type="submission" date="2021-04" db="EMBL/GenBank/DDBJ databases">
        <authorList>
            <person name="Gilroy R."/>
        </authorList>
    </citation>
    <scope>NUCLEOTIDE SEQUENCE</scope>
    <source>
        <strain evidence="14">CHK33-5263</strain>
    </source>
</reference>
<dbReference type="InterPro" id="IPR029056">
    <property type="entry name" value="Ribokinase-like"/>
</dbReference>
<evidence type="ECO:0000259" key="13">
    <source>
        <dbReference type="Pfam" id="PF00294"/>
    </source>
</evidence>
<feature type="binding site" evidence="12">
    <location>
        <position position="282"/>
    </location>
    <ligand>
        <name>K(+)</name>
        <dbReference type="ChEBI" id="CHEBI:29103"/>
    </ligand>
</feature>
<dbReference type="EC" id="2.7.1.15" evidence="2 12"/>
<keyword evidence="12" id="KW-0963">Cytoplasm</keyword>
<comment type="caution">
    <text evidence="14">The sequence shown here is derived from an EMBL/GenBank/DDBJ whole genome shotgun (WGS) entry which is preliminary data.</text>
</comment>
<feature type="binding site" evidence="12">
    <location>
        <position position="279"/>
    </location>
    <ligand>
        <name>K(+)</name>
        <dbReference type="ChEBI" id="CHEBI:29103"/>
    </ligand>
</feature>
<feature type="binding site" evidence="12">
    <location>
        <begin position="38"/>
        <end position="42"/>
    </location>
    <ligand>
        <name>substrate</name>
    </ligand>
</feature>
<keyword evidence="5 12" id="KW-0479">Metal-binding</keyword>
<feature type="binding site" evidence="12">
    <location>
        <position position="284"/>
    </location>
    <ligand>
        <name>K(+)</name>
        <dbReference type="ChEBI" id="CHEBI:29103"/>
    </ligand>
</feature>
<dbReference type="InterPro" id="IPR011611">
    <property type="entry name" value="PfkB_dom"/>
</dbReference>
<comment type="pathway">
    <text evidence="12">Carbohydrate metabolism; D-ribose degradation; D-ribose 5-phosphate from beta-D-ribopyranose: step 2/2.</text>
</comment>
<feature type="binding site" evidence="12">
    <location>
        <position position="243"/>
    </location>
    <ligand>
        <name>K(+)</name>
        <dbReference type="ChEBI" id="CHEBI:29103"/>
    </ligand>
</feature>
<evidence type="ECO:0000256" key="2">
    <source>
        <dbReference type="ARBA" id="ARBA00012035"/>
    </source>
</evidence>
<proteinExistence type="inferred from homology"/>